<reference evidence="2" key="1">
    <citation type="submission" date="2023-03" db="EMBL/GenBank/DDBJ databases">
        <title>Massive genome expansion in bonnet fungi (Mycena s.s.) driven by repeated elements and novel gene families across ecological guilds.</title>
        <authorList>
            <consortium name="Lawrence Berkeley National Laboratory"/>
            <person name="Harder C.B."/>
            <person name="Miyauchi S."/>
            <person name="Viragh M."/>
            <person name="Kuo A."/>
            <person name="Thoen E."/>
            <person name="Andreopoulos B."/>
            <person name="Lu D."/>
            <person name="Skrede I."/>
            <person name="Drula E."/>
            <person name="Henrissat B."/>
            <person name="Morin E."/>
            <person name="Kohler A."/>
            <person name="Barry K."/>
            <person name="LaButti K."/>
            <person name="Morin E."/>
            <person name="Salamov A."/>
            <person name="Lipzen A."/>
            <person name="Mereny Z."/>
            <person name="Hegedus B."/>
            <person name="Baldrian P."/>
            <person name="Stursova M."/>
            <person name="Weitz H."/>
            <person name="Taylor A."/>
            <person name="Grigoriev I.V."/>
            <person name="Nagy L.G."/>
            <person name="Martin F."/>
            <person name="Kauserud H."/>
        </authorList>
    </citation>
    <scope>NUCLEOTIDE SEQUENCE</scope>
    <source>
        <strain evidence="2">CBHHK200</strain>
    </source>
</reference>
<organism evidence="2 3">
    <name type="scientific">Mycena alexandri</name>
    <dbReference type="NCBI Taxonomy" id="1745969"/>
    <lineage>
        <taxon>Eukaryota</taxon>
        <taxon>Fungi</taxon>
        <taxon>Dikarya</taxon>
        <taxon>Basidiomycota</taxon>
        <taxon>Agaricomycotina</taxon>
        <taxon>Agaricomycetes</taxon>
        <taxon>Agaricomycetidae</taxon>
        <taxon>Agaricales</taxon>
        <taxon>Marasmiineae</taxon>
        <taxon>Mycenaceae</taxon>
        <taxon>Mycena</taxon>
    </lineage>
</organism>
<feature type="compositionally biased region" description="Low complexity" evidence="1">
    <location>
        <begin position="67"/>
        <end position="81"/>
    </location>
</feature>
<evidence type="ECO:0000313" key="3">
    <source>
        <dbReference type="Proteomes" id="UP001218188"/>
    </source>
</evidence>
<feature type="compositionally biased region" description="Polar residues" evidence="1">
    <location>
        <begin position="1"/>
        <end position="12"/>
    </location>
</feature>
<feature type="region of interest" description="Disordered" evidence="1">
    <location>
        <begin position="187"/>
        <end position="217"/>
    </location>
</feature>
<feature type="region of interest" description="Disordered" evidence="1">
    <location>
        <begin position="266"/>
        <end position="288"/>
    </location>
</feature>
<protein>
    <submittedName>
        <fullName evidence="2">Uncharacterized protein</fullName>
    </submittedName>
</protein>
<comment type="caution">
    <text evidence="2">The sequence shown here is derived from an EMBL/GenBank/DDBJ whole genome shotgun (WGS) entry which is preliminary data.</text>
</comment>
<keyword evidence="3" id="KW-1185">Reference proteome</keyword>
<dbReference type="EMBL" id="JARJCM010000065">
    <property type="protein sequence ID" value="KAJ7033397.1"/>
    <property type="molecule type" value="Genomic_DNA"/>
</dbReference>
<gene>
    <name evidence="2" type="ORF">C8F04DRAFT_623722</name>
</gene>
<sequence>MTPNSDTESSAPTRLVGNDPPFSTHSLSVGSPNGRSQDAPELDYSTQSSQSTQPTSQGSNISAFDDSTQSTSSRSTQPTSQGCASRVLGSDDSDMIRFPPDVFDAAKIEGNNRERSHAPTLPHDTPWLLNSFAAVKKNTPANVAAVCLDDESDTSQESAGTDYADSLLSTQESSSTQASLTDAMSHFTAGMGSDDDVTVPARESCPTGSDSSRKRKAGGDLLPWLLNKAPRKSFKSRKTTFFTDKSIGSDIDMSFEIVKGVEQTKRTIDGLVPEELQHNDPRRNKSLH</sequence>
<feature type="region of interest" description="Disordered" evidence="1">
    <location>
        <begin position="1"/>
        <end position="98"/>
    </location>
</feature>
<evidence type="ECO:0000313" key="2">
    <source>
        <dbReference type="EMBL" id="KAJ7033397.1"/>
    </source>
</evidence>
<evidence type="ECO:0000256" key="1">
    <source>
        <dbReference type="SAM" id="MobiDB-lite"/>
    </source>
</evidence>
<feature type="compositionally biased region" description="Low complexity" evidence="1">
    <location>
        <begin position="45"/>
        <end position="59"/>
    </location>
</feature>
<name>A0AAD6X1R0_9AGAR</name>
<feature type="compositionally biased region" description="Polar residues" evidence="1">
    <location>
        <begin position="21"/>
        <end position="36"/>
    </location>
</feature>
<feature type="compositionally biased region" description="Basic and acidic residues" evidence="1">
    <location>
        <begin position="275"/>
        <end position="288"/>
    </location>
</feature>
<proteinExistence type="predicted"/>
<dbReference type="Proteomes" id="UP001218188">
    <property type="component" value="Unassembled WGS sequence"/>
</dbReference>
<accession>A0AAD6X1R0</accession>
<dbReference type="AlphaFoldDB" id="A0AAD6X1R0"/>